<dbReference type="InterPro" id="IPR016024">
    <property type="entry name" value="ARM-type_fold"/>
</dbReference>
<dbReference type="Proteomes" id="UP000551501">
    <property type="component" value="Unassembled WGS sequence"/>
</dbReference>
<reference evidence="1 2" key="1">
    <citation type="submission" date="2020-08" db="EMBL/GenBank/DDBJ databases">
        <title>Sequencing the genomes of 1000 actinobacteria strains.</title>
        <authorList>
            <person name="Klenk H.-P."/>
        </authorList>
    </citation>
    <scope>NUCLEOTIDE SEQUENCE [LARGE SCALE GENOMIC DNA]</scope>
    <source>
        <strain evidence="1 2">DSM 45298</strain>
    </source>
</reference>
<protein>
    <submittedName>
        <fullName evidence="1">3-methyladenine DNA glycosylase AlkD</fullName>
    </submittedName>
</protein>
<dbReference type="AlphaFoldDB" id="A0A840EYV6"/>
<dbReference type="PANTHER" id="PTHR34070">
    <property type="entry name" value="ARMADILLO-TYPE FOLD"/>
    <property type="match status" value="1"/>
</dbReference>
<dbReference type="EMBL" id="JACIFP010000001">
    <property type="protein sequence ID" value="MBB4134956.1"/>
    <property type="molecule type" value="Genomic_DNA"/>
</dbReference>
<evidence type="ECO:0000313" key="1">
    <source>
        <dbReference type="EMBL" id="MBB4134956.1"/>
    </source>
</evidence>
<dbReference type="Gene3D" id="1.25.10.90">
    <property type="match status" value="1"/>
</dbReference>
<gene>
    <name evidence="1" type="ORF">BKA16_001508</name>
</gene>
<sequence>MTIGPDSSAAEIVDALVALGDPDRAAGSRRFFKTAPGEYGEGDEFVGIRVPVLRALAKRLRGLSAPTIVEVLESPIHEARQLALFVLTANIGARDSDRAAWVQVYRDAVRAGRVNNWDLVDCSADPVLGAWLLAADDYAELIEWASSEDLWERRVGIIGTFAFIRAGRADAVLAVAPIVVADRRDLIQKAFGWMLREVGKRIDRALLIDYLDAHAAEMGRTALSYAVEHLPAEERARYRAM</sequence>
<dbReference type="SUPFAM" id="SSF48371">
    <property type="entry name" value="ARM repeat"/>
    <property type="match status" value="1"/>
</dbReference>
<accession>A0A840EYV6</accession>
<evidence type="ECO:0000313" key="2">
    <source>
        <dbReference type="Proteomes" id="UP000551501"/>
    </source>
</evidence>
<dbReference type="InterPro" id="IPR014825">
    <property type="entry name" value="DNA_alkylation"/>
</dbReference>
<organism evidence="1 2">
    <name type="scientific">Gordonia humi</name>
    <dbReference type="NCBI Taxonomy" id="686429"/>
    <lineage>
        <taxon>Bacteria</taxon>
        <taxon>Bacillati</taxon>
        <taxon>Actinomycetota</taxon>
        <taxon>Actinomycetes</taxon>
        <taxon>Mycobacteriales</taxon>
        <taxon>Gordoniaceae</taxon>
        <taxon>Gordonia</taxon>
    </lineage>
</organism>
<dbReference type="PANTHER" id="PTHR34070:SF1">
    <property type="entry name" value="DNA ALKYLATION REPAIR PROTEIN"/>
    <property type="match status" value="1"/>
</dbReference>
<comment type="caution">
    <text evidence="1">The sequence shown here is derived from an EMBL/GenBank/DDBJ whole genome shotgun (WGS) entry which is preliminary data.</text>
</comment>
<dbReference type="Pfam" id="PF08713">
    <property type="entry name" value="DNA_alkylation"/>
    <property type="match status" value="1"/>
</dbReference>
<proteinExistence type="predicted"/>
<dbReference type="CDD" id="cd06561">
    <property type="entry name" value="AlkD_like"/>
    <property type="match status" value="1"/>
</dbReference>
<keyword evidence="2" id="KW-1185">Reference proteome</keyword>
<name>A0A840EYV6_9ACTN</name>